<gene>
    <name evidence="4" type="ORF">AAA799B03_01453</name>
</gene>
<feature type="non-terminal residue" evidence="4">
    <location>
        <position position="1"/>
    </location>
</feature>
<evidence type="ECO:0000259" key="3">
    <source>
        <dbReference type="SMART" id="SM00385"/>
    </source>
</evidence>
<dbReference type="InterPro" id="IPR013150">
    <property type="entry name" value="TFIIB_cyclin"/>
</dbReference>
<dbReference type="SUPFAM" id="SSF47954">
    <property type="entry name" value="Cyclin-like"/>
    <property type="match status" value="2"/>
</dbReference>
<dbReference type="PRINTS" id="PR00685">
    <property type="entry name" value="TIFACTORIIB"/>
</dbReference>
<reference evidence="4 5" key="1">
    <citation type="submission" date="2014-06" db="EMBL/GenBank/DDBJ databases">
        <authorList>
            <person name="Ngugi D.K."/>
            <person name="Blom J."/>
            <person name="Alam I."/>
            <person name="Rashid M."/>
            <person name="Baalawi W."/>
            <person name="Zhang G."/>
            <person name="Hikmawan T."/>
            <person name="Guan Y."/>
            <person name="Antunes A."/>
            <person name="Siam R."/>
            <person name="El-Dorry H."/>
            <person name="Bajic V."/>
            <person name="Stingl U."/>
        </authorList>
    </citation>
    <scope>NUCLEOTIDE SEQUENCE [LARGE SCALE GENOMIC DNA]</scope>
    <source>
        <strain evidence="4">SCGC AAA799-B03</strain>
    </source>
</reference>
<evidence type="ECO:0000313" key="4">
    <source>
        <dbReference type="EMBL" id="KFM20968.1"/>
    </source>
</evidence>
<dbReference type="AlphaFoldDB" id="A0A087S5G4"/>
<dbReference type="GO" id="GO:0017025">
    <property type="term" value="F:TBP-class protein binding"/>
    <property type="evidence" value="ECO:0007669"/>
    <property type="project" value="InterPro"/>
</dbReference>
<protein>
    <submittedName>
        <fullName evidence="4">Transcription initiation factor IIB protein</fullName>
    </submittedName>
</protein>
<dbReference type="InterPro" id="IPR013763">
    <property type="entry name" value="Cyclin-like_dom"/>
</dbReference>
<proteinExistence type="predicted"/>
<dbReference type="Pfam" id="PF00382">
    <property type="entry name" value="TFIIB"/>
    <property type="match status" value="1"/>
</dbReference>
<comment type="caution">
    <text evidence="4">The sequence shown here is derived from an EMBL/GenBank/DDBJ whole genome shotgun (WGS) entry which is preliminary data.</text>
</comment>
<sequence>CRISGTHRTLKDMQKVSGVNRRNLTKYYRLLIKEFNWQIPVVDPTQCVVRIANNAGVSEKTKRTAIDILHKVKQQGFIDGKDPTSVAAAAIYIAGKKTKEVLSFKKIGSAANITELTIRNVRKRLEILVENS</sequence>
<dbReference type="PANTHER" id="PTHR11618:SF13">
    <property type="entry name" value="TRANSCRIPTION INITIATION FACTOR IIB"/>
    <property type="match status" value="1"/>
</dbReference>
<dbReference type="PANTHER" id="PTHR11618">
    <property type="entry name" value="TRANSCRIPTION INITIATION FACTOR IIB-RELATED"/>
    <property type="match status" value="1"/>
</dbReference>
<dbReference type="GO" id="GO:0070897">
    <property type="term" value="P:transcription preinitiation complex assembly"/>
    <property type="evidence" value="ECO:0007669"/>
    <property type="project" value="InterPro"/>
</dbReference>
<dbReference type="Gene3D" id="1.10.472.10">
    <property type="entry name" value="Cyclin-like"/>
    <property type="match status" value="2"/>
</dbReference>
<keyword evidence="1" id="KW-0805">Transcription regulation</keyword>
<keyword evidence="4" id="KW-0396">Initiation factor</keyword>
<dbReference type="SMART" id="SM00385">
    <property type="entry name" value="CYCLIN"/>
    <property type="match status" value="1"/>
</dbReference>
<evidence type="ECO:0000313" key="5">
    <source>
        <dbReference type="Proteomes" id="UP000029384"/>
    </source>
</evidence>
<dbReference type="InterPro" id="IPR000812">
    <property type="entry name" value="TFIIB"/>
</dbReference>
<evidence type="ECO:0000256" key="2">
    <source>
        <dbReference type="ARBA" id="ARBA00023163"/>
    </source>
</evidence>
<dbReference type="Proteomes" id="UP000029384">
    <property type="component" value="Unassembled WGS sequence"/>
</dbReference>
<name>A0A087S5G4_9ARCH</name>
<keyword evidence="4" id="KW-0648">Protein biosynthesis</keyword>
<dbReference type="InterPro" id="IPR036915">
    <property type="entry name" value="Cyclin-like_sf"/>
</dbReference>
<dbReference type="GO" id="GO:0003743">
    <property type="term" value="F:translation initiation factor activity"/>
    <property type="evidence" value="ECO:0007669"/>
    <property type="project" value="UniProtKB-KW"/>
</dbReference>
<feature type="domain" description="Cyclin-like" evidence="3">
    <location>
        <begin position="46"/>
        <end position="130"/>
    </location>
</feature>
<evidence type="ECO:0000256" key="1">
    <source>
        <dbReference type="ARBA" id="ARBA00023015"/>
    </source>
</evidence>
<keyword evidence="2" id="KW-0804">Transcription</keyword>
<keyword evidence="5" id="KW-1185">Reference proteome</keyword>
<dbReference type="GO" id="GO:0097550">
    <property type="term" value="C:transcription preinitiation complex"/>
    <property type="evidence" value="ECO:0007669"/>
    <property type="project" value="TreeGrafter"/>
</dbReference>
<accession>A0A087S5G4</accession>
<dbReference type="EMBL" id="JOTA01000086">
    <property type="protein sequence ID" value="KFM20968.1"/>
    <property type="molecule type" value="Genomic_DNA"/>
</dbReference>
<organism evidence="4 5">
    <name type="scientific">Marine Group I thaumarchaeote SCGC AAA799-B03</name>
    <dbReference type="NCBI Taxonomy" id="1502289"/>
    <lineage>
        <taxon>Archaea</taxon>
        <taxon>Nitrososphaerota</taxon>
        <taxon>Marine Group I</taxon>
    </lineage>
</organism>